<organism evidence="2 3">
    <name type="scientific">Mastigocoleus testarum BC008</name>
    <dbReference type="NCBI Taxonomy" id="371196"/>
    <lineage>
        <taxon>Bacteria</taxon>
        <taxon>Bacillati</taxon>
        <taxon>Cyanobacteriota</taxon>
        <taxon>Cyanophyceae</taxon>
        <taxon>Nostocales</taxon>
        <taxon>Hapalosiphonaceae</taxon>
        <taxon>Mastigocoleus</taxon>
    </lineage>
</organism>
<evidence type="ECO:0000313" key="1">
    <source>
        <dbReference type="EMBL" id="KST62314.1"/>
    </source>
</evidence>
<dbReference type="EMBL" id="LMTZ01000159">
    <property type="protein sequence ID" value="KST62314.1"/>
    <property type="molecule type" value="Genomic_DNA"/>
</dbReference>
<reference evidence="2 3" key="1">
    <citation type="journal article" date="2015" name="Genome Announc.">
        <title>Draft Genome of the Euendolithic (true boring) Cyanobacterium Mastigocoleus testarum strain BC008.</title>
        <authorList>
            <person name="Guida B.S."/>
            <person name="Garcia-Pichel F."/>
        </authorList>
    </citation>
    <scope>NUCLEOTIDE SEQUENCE [LARGE SCALE GENOMIC DNA]</scope>
    <source>
        <strain evidence="2 3">BC008</strain>
    </source>
</reference>
<accession>A0A0V8A0H2</accession>
<comment type="caution">
    <text evidence="2">The sequence shown here is derived from an EMBL/GenBank/DDBJ whole genome shotgun (WGS) entry which is preliminary data.</text>
</comment>
<evidence type="ECO:0000313" key="2">
    <source>
        <dbReference type="EMBL" id="KST70261.1"/>
    </source>
</evidence>
<dbReference type="AlphaFoldDB" id="A0A0V8A0H2"/>
<protein>
    <submittedName>
        <fullName evidence="2">Uncharacterized protein</fullName>
    </submittedName>
</protein>
<dbReference type="EMBL" id="LMTZ01000002">
    <property type="protein sequence ID" value="KST70261.1"/>
    <property type="molecule type" value="Genomic_DNA"/>
</dbReference>
<sequence>MKIAIYKQFESLKGVKAIAKLVKDVTSTDDHTHMKTRNKCQLVLLPEYSKNKYFLAIANMLFASYYSLRVSRYRVFTSHSQPKI</sequence>
<evidence type="ECO:0000313" key="3">
    <source>
        <dbReference type="Proteomes" id="UP000053372"/>
    </source>
</evidence>
<proteinExistence type="predicted"/>
<dbReference type="Proteomes" id="UP000053372">
    <property type="component" value="Unassembled WGS sequence"/>
</dbReference>
<name>A0A0V8A0H2_9CYAN</name>
<gene>
    <name evidence="1" type="ORF">BC008_09110</name>
    <name evidence="2" type="ORF">BC008_37070</name>
</gene>
<keyword evidence="3" id="KW-1185">Reference proteome</keyword>